<reference evidence="2" key="2">
    <citation type="journal article" date="2021" name="PeerJ">
        <title>Extensive microbial diversity within the chicken gut microbiome revealed by metagenomics and culture.</title>
        <authorList>
            <person name="Gilroy R."/>
            <person name="Ravi A."/>
            <person name="Getino M."/>
            <person name="Pursley I."/>
            <person name="Horton D.L."/>
            <person name="Alikhan N.F."/>
            <person name="Baker D."/>
            <person name="Gharbi K."/>
            <person name="Hall N."/>
            <person name="Watson M."/>
            <person name="Adriaenssens E.M."/>
            <person name="Foster-Nyarko E."/>
            <person name="Jarju S."/>
            <person name="Secka A."/>
            <person name="Antonio M."/>
            <person name="Oren A."/>
            <person name="Chaudhuri R.R."/>
            <person name="La Ragione R."/>
            <person name="Hildebrand F."/>
            <person name="Pallen M.J."/>
        </authorList>
    </citation>
    <scope>NUCLEOTIDE SEQUENCE</scope>
    <source>
        <strain evidence="2">14700</strain>
    </source>
</reference>
<dbReference type="InterPro" id="IPR001539">
    <property type="entry name" value="Peptidase_U32"/>
</dbReference>
<dbReference type="EMBL" id="JADIMF010000130">
    <property type="protein sequence ID" value="MBO8469674.1"/>
    <property type="molecule type" value="Genomic_DNA"/>
</dbReference>
<comment type="caution">
    <text evidence="2">The sequence shown here is derived from an EMBL/GenBank/DDBJ whole genome shotgun (WGS) entry which is preliminary data.</text>
</comment>
<dbReference type="Proteomes" id="UP000810292">
    <property type="component" value="Unassembled WGS sequence"/>
</dbReference>
<accession>A0A9D9ID71</accession>
<protein>
    <submittedName>
        <fullName evidence="2">DUF3656 domain-containing protein</fullName>
    </submittedName>
</protein>
<dbReference type="InterPro" id="IPR051454">
    <property type="entry name" value="RNA/ubiquinone_mod_enzymes"/>
</dbReference>
<reference evidence="2" key="1">
    <citation type="submission" date="2020-10" db="EMBL/GenBank/DDBJ databases">
        <authorList>
            <person name="Gilroy R."/>
        </authorList>
    </citation>
    <scope>NUCLEOTIDE SEQUENCE</scope>
    <source>
        <strain evidence="2">14700</strain>
    </source>
</reference>
<evidence type="ECO:0000259" key="1">
    <source>
        <dbReference type="Pfam" id="PF12392"/>
    </source>
</evidence>
<dbReference type="InterPro" id="IPR020988">
    <property type="entry name" value="Pept_U32_collagenase"/>
</dbReference>
<dbReference type="PANTHER" id="PTHR30217:SF10">
    <property type="entry name" value="23S RRNA 5-HYDROXYCYTIDINE C2501 SYNTHASE"/>
    <property type="match status" value="1"/>
</dbReference>
<evidence type="ECO:0000313" key="2">
    <source>
        <dbReference type="EMBL" id="MBO8469674.1"/>
    </source>
</evidence>
<proteinExistence type="predicted"/>
<dbReference type="Pfam" id="PF01136">
    <property type="entry name" value="Peptidase_U32"/>
    <property type="match status" value="1"/>
</dbReference>
<evidence type="ECO:0000313" key="3">
    <source>
        <dbReference type="Proteomes" id="UP000810292"/>
    </source>
</evidence>
<dbReference type="PANTHER" id="PTHR30217">
    <property type="entry name" value="PEPTIDASE U32 FAMILY"/>
    <property type="match status" value="1"/>
</dbReference>
<organism evidence="2 3">
    <name type="scientific">Candidatus Ornithospirochaeta stercoravium</name>
    <dbReference type="NCBI Taxonomy" id="2840897"/>
    <lineage>
        <taxon>Bacteria</taxon>
        <taxon>Pseudomonadati</taxon>
        <taxon>Spirochaetota</taxon>
        <taxon>Spirochaetia</taxon>
        <taxon>Spirochaetales</taxon>
        <taxon>Spirochaetaceae</taxon>
        <taxon>Spirochaetaceae incertae sedis</taxon>
        <taxon>Candidatus Ornithospirochaeta</taxon>
    </lineage>
</organism>
<gene>
    <name evidence="2" type="ORF">IAA72_07810</name>
</gene>
<name>A0A9D9ID71_9SPIO</name>
<dbReference type="AlphaFoldDB" id="A0A9D9ID71"/>
<dbReference type="Pfam" id="PF12392">
    <property type="entry name" value="DUF3656"/>
    <property type="match status" value="1"/>
</dbReference>
<feature type="domain" description="Peptidase U32 collagenase" evidence="1">
    <location>
        <begin position="373"/>
        <end position="483"/>
    </location>
</feature>
<dbReference type="SUPFAM" id="SSF51395">
    <property type="entry name" value="FMN-linked oxidoreductases"/>
    <property type="match status" value="1"/>
</dbReference>
<sequence length="677" mass="76388">MIELALPAGTIKEAMAAFKAGADAVYFGMKDFSARKGAGNFSAEDLSRIRRYALDNSKKIYITVNTLIDDKDLPRLYETLKTINRYGCDGLIVQDLGVARIVRKDFPSLPLHGSTQLAIHTIAGVKELQSLGFERVVLSRELNLDEIRKIREACPDVELKVFIHGALCYGFSGLCMASHLITNRSANEGSCAQICRSWFVDKETGKRYYPFSLEDLDAGKLVRELMDIGIDSLKVEGRLKGPEYVDAVTRYYRAIIDGRDEKPYKHAVAVSFQRKAGCGFLLPLNPGRERITTGPYPGHRGEKIGRVFDQRGRKILVETNTRIKPYDGLMILIQDKGLDSPYRFSAHPTEQMDGRAILTLPDDEKIPVRSPLYMISDSTLNMKAIEEPRAMMKKSADATVSVWKDSLVISAEGIERKYSINAEESEHSAEDAIRKIFSQSGASDYSLSILSVANNTGLDGYYINPSVLKSIRRDFLSVLEEELRDERSYSPSVVEKAEEFILPPRHLLDGERTPWNTDGVTINGNTYISFPAVRYDEEKVFAEMEEKLKTLNNPIIGLNNTGDILFLKKHPQYRAFADIYMYLPNREAALLLKEEAPSLVGGYLWVERESYEEPWPFTPTIASDYHPPLFISRSCYRHDGLGLDCKGCTRHHTFRAEQNGRNYTIFVDNCNTIVKES</sequence>